<evidence type="ECO:0000256" key="1">
    <source>
        <dbReference type="ARBA" id="ARBA00004990"/>
    </source>
</evidence>
<keyword evidence="8" id="KW-0067">ATP-binding</keyword>
<evidence type="ECO:0000256" key="12">
    <source>
        <dbReference type="SAM" id="MobiDB-lite"/>
    </source>
</evidence>
<dbReference type="InterPro" id="IPR003721">
    <property type="entry name" value="Pantoate_ligase"/>
</dbReference>
<evidence type="ECO:0000256" key="3">
    <source>
        <dbReference type="ARBA" id="ARBA00012219"/>
    </source>
</evidence>
<comment type="similarity">
    <text evidence="2">Belongs to the pantothenate synthetase family.</text>
</comment>
<evidence type="ECO:0000313" key="14">
    <source>
        <dbReference type="Proteomes" id="UP001231189"/>
    </source>
</evidence>
<accession>A0AAD8SEU7</accession>
<reference evidence="13" key="1">
    <citation type="submission" date="2023-07" db="EMBL/GenBank/DDBJ databases">
        <title>A chromosome-level genome assembly of Lolium multiflorum.</title>
        <authorList>
            <person name="Chen Y."/>
            <person name="Copetti D."/>
            <person name="Kolliker R."/>
            <person name="Studer B."/>
        </authorList>
    </citation>
    <scope>NUCLEOTIDE SEQUENCE</scope>
    <source>
        <strain evidence="13">02402/16</strain>
        <tissue evidence="13">Leaf</tissue>
    </source>
</reference>
<sequence length="204" mass="22009">MLASFTAVRRRSQSSPELLRRPLGHGAATLWFSTSPCVGAAPTRARGRSPAPATIGHWPSASHSSATSTLTWQSTWTTGPLVRDLDFAIEIIGSEIVREADGLAMSSRNVHLSCEEREKALSINRSLVNARTAALTNSNSASQHMKNQIAQALSEAGGRVDYVEIVEQESLVPVDTIDRPVVICVAAWFGKVRLIDNIEIHPGS</sequence>
<dbReference type="AlphaFoldDB" id="A0AAD8SEU7"/>
<evidence type="ECO:0000256" key="8">
    <source>
        <dbReference type="ARBA" id="ARBA00022840"/>
    </source>
</evidence>
<evidence type="ECO:0000256" key="2">
    <source>
        <dbReference type="ARBA" id="ARBA00009256"/>
    </source>
</evidence>
<dbReference type="GO" id="GO:0005524">
    <property type="term" value="F:ATP binding"/>
    <property type="evidence" value="ECO:0007669"/>
    <property type="project" value="UniProtKB-KW"/>
</dbReference>
<dbReference type="InterPro" id="IPR042176">
    <property type="entry name" value="Pantoate_ligase_C"/>
</dbReference>
<evidence type="ECO:0000256" key="10">
    <source>
        <dbReference type="ARBA" id="ARBA00032806"/>
    </source>
</evidence>
<keyword evidence="6" id="KW-0566">Pantothenate biosynthesis</keyword>
<comment type="caution">
    <text evidence="13">The sequence shown here is derived from an EMBL/GenBank/DDBJ whole genome shotgun (WGS) entry which is preliminary data.</text>
</comment>
<keyword evidence="5" id="KW-0436">Ligase</keyword>
<keyword evidence="14" id="KW-1185">Reference proteome</keyword>
<dbReference type="EC" id="6.3.2.1" evidence="3"/>
<feature type="region of interest" description="Disordered" evidence="12">
    <location>
        <begin position="41"/>
        <end position="65"/>
    </location>
</feature>
<dbReference type="SUPFAM" id="SSF52374">
    <property type="entry name" value="Nucleotidylyl transferase"/>
    <property type="match status" value="1"/>
</dbReference>
<dbReference type="PANTHER" id="PTHR21299:SF1">
    <property type="entry name" value="PANTOATE--BETA-ALANINE LIGASE"/>
    <property type="match status" value="1"/>
</dbReference>
<dbReference type="GO" id="GO:0015940">
    <property type="term" value="P:pantothenate biosynthetic process"/>
    <property type="evidence" value="ECO:0007669"/>
    <property type="project" value="UniProtKB-KW"/>
</dbReference>
<protein>
    <recommendedName>
        <fullName evidence="4">Pantoate--beta-alanine ligase</fullName>
        <ecNumber evidence="3">6.3.2.1</ecNumber>
    </recommendedName>
    <alternativeName>
        <fullName evidence="10">Pantoate-activating enzyme</fullName>
    </alternativeName>
    <alternativeName>
        <fullName evidence="9">Pantothenate synthetase</fullName>
    </alternativeName>
</protein>
<dbReference type="Gene3D" id="3.30.1300.10">
    <property type="entry name" value="Pantoate-beta-alanine ligase, C-terminal domain"/>
    <property type="match status" value="1"/>
</dbReference>
<dbReference type="EMBL" id="JAUUTY010000004">
    <property type="protein sequence ID" value="KAK1650654.1"/>
    <property type="molecule type" value="Genomic_DNA"/>
</dbReference>
<comment type="catalytic activity">
    <reaction evidence="11">
        <text>(R)-pantoate + beta-alanine + ATP = (R)-pantothenate + AMP + diphosphate + H(+)</text>
        <dbReference type="Rhea" id="RHEA:10912"/>
        <dbReference type="ChEBI" id="CHEBI:15378"/>
        <dbReference type="ChEBI" id="CHEBI:15980"/>
        <dbReference type="ChEBI" id="CHEBI:29032"/>
        <dbReference type="ChEBI" id="CHEBI:30616"/>
        <dbReference type="ChEBI" id="CHEBI:33019"/>
        <dbReference type="ChEBI" id="CHEBI:57966"/>
        <dbReference type="ChEBI" id="CHEBI:456215"/>
        <dbReference type="EC" id="6.3.2.1"/>
    </reaction>
</comment>
<dbReference type="GO" id="GO:0004592">
    <property type="term" value="F:pantoate-beta-alanine ligase activity"/>
    <property type="evidence" value="ECO:0007669"/>
    <property type="project" value="UniProtKB-EC"/>
</dbReference>
<evidence type="ECO:0000256" key="11">
    <source>
        <dbReference type="ARBA" id="ARBA00048258"/>
    </source>
</evidence>
<dbReference type="GO" id="GO:0005829">
    <property type="term" value="C:cytosol"/>
    <property type="evidence" value="ECO:0007669"/>
    <property type="project" value="TreeGrafter"/>
</dbReference>
<proteinExistence type="inferred from homology"/>
<evidence type="ECO:0000256" key="4">
    <source>
        <dbReference type="ARBA" id="ARBA00015647"/>
    </source>
</evidence>
<gene>
    <name evidence="13" type="ORF">QYE76_068459</name>
</gene>
<evidence type="ECO:0000256" key="7">
    <source>
        <dbReference type="ARBA" id="ARBA00022741"/>
    </source>
</evidence>
<name>A0AAD8SEU7_LOLMU</name>
<comment type="pathway">
    <text evidence="1">Cofactor biosynthesis; (R)-pantothenate biosynthesis; (R)-pantothenate from (R)-pantoate and beta-alanine: step 1/1.</text>
</comment>
<dbReference type="Pfam" id="PF02569">
    <property type="entry name" value="Pantoate_ligase"/>
    <property type="match status" value="1"/>
</dbReference>
<evidence type="ECO:0000256" key="5">
    <source>
        <dbReference type="ARBA" id="ARBA00022598"/>
    </source>
</evidence>
<organism evidence="13 14">
    <name type="scientific">Lolium multiflorum</name>
    <name type="common">Italian ryegrass</name>
    <name type="synonym">Lolium perenne subsp. multiflorum</name>
    <dbReference type="NCBI Taxonomy" id="4521"/>
    <lineage>
        <taxon>Eukaryota</taxon>
        <taxon>Viridiplantae</taxon>
        <taxon>Streptophyta</taxon>
        <taxon>Embryophyta</taxon>
        <taxon>Tracheophyta</taxon>
        <taxon>Spermatophyta</taxon>
        <taxon>Magnoliopsida</taxon>
        <taxon>Liliopsida</taxon>
        <taxon>Poales</taxon>
        <taxon>Poaceae</taxon>
        <taxon>BOP clade</taxon>
        <taxon>Pooideae</taxon>
        <taxon>Poodae</taxon>
        <taxon>Poeae</taxon>
        <taxon>Poeae Chloroplast Group 2 (Poeae type)</taxon>
        <taxon>Loliodinae</taxon>
        <taxon>Loliinae</taxon>
        <taxon>Lolium</taxon>
    </lineage>
</organism>
<keyword evidence="7" id="KW-0547">Nucleotide-binding</keyword>
<evidence type="ECO:0000313" key="13">
    <source>
        <dbReference type="EMBL" id="KAK1650654.1"/>
    </source>
</evidence>
<evidence type="ECO:0000256" key="9">
    <source>
        <dbReference type="ARBA" id="ARBA00029902"/>
    </source>
</evidence>
<evidence type="ECO:0000256" key="6">
    <source>
        <dbReference type="ARBA" id="ARBA00022655"/>
    </source>
</evidence>
<dbReference type="FunFam" id="3.30.1300.10:FF:000001">
    <property type="entry name" value="Pantothenate synthetase"/>
    <property type="match status" value="1"/>
</dbReference>
<dbReference type="Proteomes" id="UP001231189">
    <property type="component" value="Unassembled WGS sequence"/>
</dbReference>
<dbReference type="PANTHER" id="PTHR21299">
    <property type="entry name" value="CYTIDYLATE KINASE/PANTOATE-BETA-ALANINE LIGASE"/>
    <property type="match status" value="1"/>
</dbReference>